<feature type="domain" description="SMP-LTD" evidence="10">
    <location>
        <begin position="510"/>
        <end position="828"/>
    </location>
</feature>
<evidence type="ECO:0000256" key="4">
    <source>
        <dbReference type="ARBA" id="ARBA00022824"/>
    </source>
</evidence>
<dbReference type="PROSITE" id="PS51847">
    <property type="entry name" value="SMP"/>
    <property type="match status" value="1"/>
</dbReference>
<evidence type="ECO:0000256" key="1">
    <source>
        <dbReference type="ARBA" id="ARBA00004586"/>
    </source>
</evidence>
<protein>
    <recommendedName>
        <fullName evidence="10">SMP-LTD domain-containing protein</fullName>
    </recommendedName>
</protein>
<evidence type="ECO:0000256" key="7">
    <source>
        <dbReference type="ARBA" id="ARBA00023121"/>
    </source>
</evidence>
<evidence type="ECO:0000313" key="11">
    <source>
        <dbReference type="EMBL" id="PAA82118.1"/>
    </source>
</evidence>
<keyword evidence="12" id="KW-1185">Reference proteome</keyword>
<dbReference type="GO" id="GO:0008289">
    <property type="term" value="F:lipid binding"/>
    <property type="evidence" value="ECO:0007669"/>
    <property type="project" value="UniProtKB-KW"/>
</dbReference>
<comment type="subcellular location">
    <subcellularLocation>
        <location evidence="1">Endoplasmic reticulum membrane</location>
    </subcellularLocation>
</comment>
<comment type="caution">
    <text evidence="11">The sequence shown here is derived from an EMBL/GenBank/DDBJ whole genome shotgun (WGS) entry which is preliminary data.</text>
</comment>
<feature type="compositionally biased region" description="Acidic residues" evidence="9">
    <location>
        <begin position="139"/>
        <end position="154"/>
    </location>
</feature>
<feature type="region of interest" description="Disordered" evidence="9">
    <location>
        <begin position="637"/>
        <end position="706"/>
    </location>
</feature>
<dbReference type="OrthoDB" id="26740at2759"/>
<reference evidence="11 12" key="1">
    <citation type="submission" date="2017-06" db="EMBL/GenBank/DDBJ databases">
        <title>A platform for efficient transgenesis in Macrostomum lignano, a flatworm model organism for stem cell research.</title>
        <authorList>
            <person name="Berezikov E."/>
        </authorList>
    </citation>
    <scope>NUCLEOTIDE SEQUENCE [LARGE SCALE GENOMIC DNA]</scope>
    <source>
        <strain evidence="11">DV1</strain>
        <tissue evidence="11">Whole organism</tissue>
    </source>
</reference>
<feature type="region of interest" description="Disordered" evidence="9">
    <location>
        <begin position="1"/>
        <end position="191"/>
    </location>
</feature>
<evidence type="ECO:0000256" key="8">
    <source>
        <dbReference type="ARBA" id="ARBA00023136"/>
    </source>
</evidence>
<evidence type="ECO:0000256" key="3">
    <source>
        <dbReference type="ARBA" id="ARBA00022692"/>
    </source>
</evidence>
<keyword evidence="8" id="KW-0472">Membrane</keyword>
<evidence type="ECO:0000259" key="10">
    <source>
        <dbReference type="PROSITE" id="PS51847"/>
    </source>
</evidence>
<feature type="compositionally biased region" description="Pro residues" evidence="9">
    <location>
        <begin position="92"/>
        <end position="115"/>
    </location>
</feature>
<evidence type="ECO:0000256" key="2">
    <source>
        <dbReference type="ARBA" id="ARBA00022448"/>
    </source>
</evidence>
<keyword evidence="7" id="KW-0446">Lipid-binding</keyword>
<dbReference type="GO" id="GO:0005789">
    <property type="term" value="C:endoplasmic reticulum membrane"/>
    <property type="evidence" value="ECO:0007669"/>
    <property type="project" value="UniProtKB-SubCell"/>
</dbReference>
<dbReference type="CDD" id="cd21675">
    <property type="entry name" value="SMP_TEX2"/>
    <property type="match status" value="1"/>
</dbReference>
<evidence type="ECO:0000256" key="9">
    <source>
        <dbReference type="SAM" id="MobiDB-lite"/>
    </source>
</evidence>
<evidence type="ECO:0000256" key="5">
    <source>
        <dbReference type="ARBA" id="ARBA00022989"/>
    </source>
</evidence>
<sequence length="868" mass="93655">MDSRRKAASGGGLSSQTFKFSALRDTGDDDDMDFSPSSSPPRHQQPAATSGKTGVGGGGSFEDLLNAVPKPQTKPRPPSAFARQSAVATAAQPPPSSSPPPPPPSQPPPPPPPPLSLSSSAPSKIATDSSKPLIGSDNLDADVEENDELEEDDHEERTPVAASSGAQLPAAAPEPWPFSPDESSQPDVRVIRTDAPPPNPLAQKLPLLFTLLAAALSIVLATPLPLPDLAKGLVIGCSLTCCLLVYFYLEFLANRPVVVHYTGVKYCRNPRASVLTAAIAATSPAAAAARCSRKQQQTNRSLDGFLNECWSYDVERHHLNHTFTVYASLDGRQLTLKRPQQSVPKRVLYSDELINPDMLSFSDTREFDLANAKLRLQPVGLVRKRLWSKKYPIHVVLASNSPAKTFVSTGKSDTKFEQVQASDCVQRDLYLFARTSREKELWYRRLYAACNGLPQAESLYKSAVTDPSAGGATGRSTLSSFGDQAKRYSEYAAAFTRFADISEVQLGSADKPELNFLNALLQRATWDVFRTPYWADLIKAKMDARLKKIRLPYFIEELSVDAVHVGSALPVLRKLHKPHINDRGIWFHLDIDYPGGCSASLVTRINLHRLQGRGGAQTGGHEESAAGARVVSSASADSIALAPSPPPSTAASSPGAGPCPFTDSIPQRLAATNSEMEDSGESTTDESGGQSDADSDTDDPALGNVGGKHSRKVIKFIDKVAQSEKFHHLMGKYKFFRKAVDSVSNTRILLSVDVHSLRGTLVLNMPFPPSDRVWVAFHPVPQLVLTSRPKIGEKEFTARKISDLISKKLVAEFHRVFVLPNMEDLYLPTLNSDEALLASAPPAEAAATAASSLSVNVGFQSSASTNSL</sequence>
<dbReference type="STRING" id="282301.A0A267G7W5"/>
<dbReference type="EMBL" id="NIVC01000494">
    <property type="protein sequence ID" value="PAA82118.1"/>
    <property type="molecule type" value="Genomic_DNA"/>
</dbReference>
<feature type="compositionally biased region" description="Acidic residues" evidence="9">
    <location>
        <begin position="675"/>
        <end position="684"/>
    </location>
</feature>
<keyword evidence="2" id="KW-0813">Transport</keyword>
<dbReference type="PANTHER" id="PTHR13466">
    <property type="entry name" value="TEX2 PROTEIN-RELATED"/>
    <property type="match status" value="1"/>
</dbReference>
<proteinExistence type="predicted"/>
<dbReference type="InterPro" id="IPR031468">
    <property type="entry name" value="SMP_LBD"/>
</dbReference>
<name>A0A267G7W5_9PLAT</name>
<evidence type="ECO:0000256" key="6">
    <source>
        <dbReference type="ARBA" id="ARBA00023055"/>
    </source>
</evidence>
<keyword evidence="5" id="KW-1133">Transmembrane helix</keyword>
<evidence type="ECO:0000313" key="12">
    <source>
        <dbReference type="Proteomes" id="UP000215902"/>
    </source>
</evidence>
<keyword evidence="6" id="KW-0445">Lipid transport</keyword>
<feature type="compositionally biased region" description="Low complexity" evidence="9">
    <location>
        <begin position="649"/>
        <end position="660"/>
    </location>
</feature>
<dbReference type="PANTHER" id="PTHR13466:SF0">
    <property type="entry name" value="SMP-LTD DOMAIN-CONTAINING PROTEIN"/>
    <property type="match status" value="1"/>
</dbReference>
<keyword evidence="4" id="KW-0256">Endoplasmic reticulum</keyword>
<gene>
    <name evidence="11" type="ORF">BOX15_Mlig027787g2</name>
</gene>
<dbReference type="GO" id="GO:0006869">
    <property type="term" value="P:lipid transport"/>
    <property type="evidence" value="ECO:0007669"/>
    <property type="project" value="UniProtKB-KW"/>
</dbReference>
<keyword evidence="3" id="KW-0812">Transmembrane</keyword>
<accession>A0A267G7W5</accession>
<dbReference type="Proteomes" id="UP000215902">
    <property type="component" value="Unassembled WGS sequence"/>
</dbReference>
<organism evidence="11 12">
    <name type="scientific">Macrostomum lignano</name>
    <dbReference type="NCBI Taxonomy" id="282301"/>
    <lineage>
        <taxon>Eukaryota</taxon>
        <taxon>Metazoa</taxon>
        <taxon>Spiralia</taxon>
        <taxon>Lophotrochozoa</taxon>
        <taxon>Platyhelminthes</taxon>
        <taxon>Rhabditophora</taxon>
        <taxon>Macrostomorpha</taxon>
        <taxon>Macrostomida</taxon>
        <taxon>Macrostomidae</taxon>
        <taxon>Macrostomum</taxon>
    </lineage>
</organism>
<feature type="compositionally biased region" description="Low complexity" evidence="9">
    <location>
        <begin position="161"/>
        <end position="171"/>
    </location>
</feature>
<dbReference type="AlphaFoldDB" id="A0A267G7W5"/>